<dbReference type="InterPro" id="IPR014844">
    <property type="entry name" value="PalH"/>
</dbReference>
<dbReference type="PANTHER" id="PTHR35779:SF2">
    <property type="entry name" value="PROTEIN DFG16"/>
    <property type="match status" value="1"/>
</dbReference>
<organism evidence="8 9">
    <name type="scientific">Torulaspora delbrueckii</name>
    <name type="common">Yeast</name>
    <name type="synonym">Candida colliculosa</name>
    <dbReference type="NCBI Taxonomy" id="4950"/>
    <lineage>
        <taxon>Eukaryota</taxon>
        <taxon>Fungi</taxon>
        <taxon>Dikarya</taxon>
        <taxon>Ascomycota</taxon>
        <taxon>Saccharomycotina</taxon>
        <taxon>Saccharomycetes</taxon>
        <taxon>Saccharomycetales</taxon>
        <taxon>Saccharomycetaceae</taxon>
        <taxon>Torulaspora</taxon>
    </lineage>
</organism>
<keyword evidence="3 6" id="KW-1133">Transmembrane helix</keyword>
<dbReference type="GeneID" id="11502863"/>
<evidence type="ECO:0000256" key="6">
    <source>
        <dbReference type="SAM" id="Phobius"/>
    </source>
</evidence>
<dbReference type="PANTHER" id="PTHR35779">
    <property type="entry name" value="PH-RESPONSE REGULATOR PROTEIN PALH/RIM21"/>
    <property type="match status" value="1"/>
</dbReference>
<dbReference type="Pfam" id="PF08733">
    <property type="entry name" value="PalH"/>
    <property type="match status" value="1"/>
</dbReference>
<name>G8ZMH6_TORDE</name>
<evidence type="ECO:0000256" key="4">
    <source>
        <dbReference type="ARBA" id="ARBA00023136"/>
    </source>
</evidence>
<dbReference type="RefSeq" id="XP_003679031.1">
    <property type="nucleotide sequence ID" value="XM_003678983.1"/>
</dbReference>
<reference evidence="8 9" key="1">
    <citation type="journal article" date="2011" name="Proc. Natl. Acad. Sci. U.S.A.">
        <title>Evolutionary erosion of yeast sex chromosomes by mating-type switching accidents.</title>
        <authorList>
            <person name="Gordon J.L."/>
            <person name="Armisen D."/>
            <person name="Proux-Wera E."/>
            <person name="Oheigeartaigh S.S."/>
            <person name="Byrne K.P."/>
            <person name="Wolfe K.H."/>
        </authorList>
    </citation>
    <scope>NUCLEOTIDE SEQUENCE [LARGE SCALE GENOMIC DNA]</scope>
    <source>
        <strain evidence="9">ATCC 10662 / CBS 1146 / NBRC 0425 / NCYC 2629 / NRRL Y-866</strain>
    </source>
</reference>
<evidence type="ECO:0000256" key="1">
    <source>
        <dbReference type="ARBA" id="ARBA00004141"/>
    </source>
</evidence>
<dbReference type="OrthoDB" id="4033945at2759"/>
<feature type="region of interest" description="Disordered" evidence="5">
    <location>
        <begin position="434"/>
        <end position="465"/>
    </location>
</feature>
<feature type="chain" id="PRO_5003519586" evidence="7">
    <location>
        <begin position="18"/>
        <end position="573"/>
    </location>
</feature>
<dbReference type="AlphaFoldDB" id="G8ZMH6"/>
<dbReference type="KEGG" id="tdl:TDEL_0A04880"/>
<evidence type="ECO:0000256" key="3">
    <source>
        <dbReference type="ARBA" id="ARBA00022989"/>
    </source>
</evidence>
<evidence type="ECO:0000313" key="9">
    <source>
        <dbReference type="Proteomes" id="UP000005627"/>
    </source>
</evidence>
<dbReference type="GO" id="GO:0005886">
    <property type="term" value="C:plasma membrane"/>
    <property type="evidence" value="ECO:0007669"/>
    <property type="project" value="TreeGrafter"/>
</dbReference>
<dbReference type="FunCoup" id="G8ZMH6">
    <property type="interactions" value="29"/>
</dbReference>
<feature type="transmembrane region" description="Helical" evidence="6">
    <location>
        <begin position="349"/>
        <end position="369"/>
    </location>
</feature>
<gene>
    <name evidence="8" type="primary">TDEL0A04880</name>
    <name evidence="8" type="ORF">TDEL_0A04880</name>
</gene>
<accession>G8ZMH6</accession>
<protein>
    <submittedName>
        <fullName evidence="8">Uncharacterized protein</fullName>
    </submittedName>
</protein>
<dbReference type="eggNOG" id="ENOG502RJKI">
    <property type="taxonomic scope" value="Eukaryota"/>
</dbReference>
<keyword evidence="2 6" id="KW-0812">Transmembrane</keyword>
<dbReference type="InParanoid" id="G8ZMH6"/>
<feature type="transmembrane region" description="Helical" evidence="6">
    <location>
        <begin position="256"/>
        <end position="277"/>
    </location>
</feature>
<evidence type="ECO:0000256" key="5">
    <source>
        <dbReference type="SAM" id="MobiDB-lite"/>
    </source>
</evidence>
<keyword evidence="9" id="KW-1185">Reference proteome</keyword>
<dbReference type="HOGENOM" id="CLU_031414_0_0_1"/>
<proteinExistence type="predicted"/>
<feature type="transmembrane region" description="Helical" evidence="6">
    <location>
        <begin position="128"/>
        <end position="153"/>
    </location>
</feature>
<comment type="subcellular location">
    <subcellularLocation>
        <location evidence="1">Membrane</location>
        <topology evidence="1">Multi-pass membrane protein</topology>
    </subcellularLocation>
</comment>
<dbReference type="Proteomes" id="UP000005627">
    <property type="component" value="Chromosome 1"/>
</dbReference>
<dbReference type="EMBL" id="HE616742">
    <property type="protein sequence ID" value="CCE89820.1"/>
    <property type="molecule type" value="Genomic_DNA"/>
</dbReference>
<keyword evidence="7" id="KW-0732">Signal</keyword>
<feature type="signal peptide" evidence="7">
    <location>
        <begin position="1"/>
        <end position="17"/>
    </location>
</feature>
<keyword evidence="4 6" id="KW-0472">Membrane</keyword>
<feature type="transmembrane region" description="Helical" evidence="6">
    <location>
        <begin position="381"/>
        <end position="400"/>
    </location>
</feature>
<dbReference type="GO" id="GO:0071467">
    <property type="term" value="P:cellular response to pH"/>
    <property type="evidence" value="ECO:0007669"/>
    <property type="project" value="TreeGrafter"/>
</dbReference>
<evidence type="ECO:0000313" key="8">
    <source>
        <dbReference type="EMBL" id="CCE89820.1"/>
    </source>
</evidence>
<sequence length="573" mass="65202">MSRWLLLRLGLLVVASASQTLPEGISDAIGPDNFSLTELLNEALSKPSFNQCRADVLTGGFISMGNESDTLQDNYTVSTPYLFISCPNDSRASQNDSLMLRNLALALNAPSVVYDIDKVLSKDSFENSILMITFTKCAVCIGTWMVYLVWILLPSKTSFSKSFLVPTYVLFSAIYDTAMLCKGVKDILEKQYRLNIQDSSEYESHIVNGVAHKVGSLICNAMANLNWTALIYYMFHDNKRIKVGWLPFTVANRNRLIIAIGLALTLIDTGLFAGLQWHATRPHATRPLWVSFKVFEFMIYTLFCGSTAFYIWRDFRFILAPQRKSSTSKIPIITILRLIWDDYHETIPLLFYNINLFVLLYFTTIYLTIDFSPTHKWQFGVIGFMKLIVTVSVWGLINVLERREFIISKETVLGRKIYNDDEYFFDPKLSSQYRSVDTDGSGGLSRSASRENERSNADNGNRKRSIYSPLKYPAKVWRSQMERSKNIRANSRKRRKRFLDTFIGKRVSPDSAHKHPAGEMNEISSPTLQLGLHENERSSADLIRESAINSASECNTVETTLARNYIYGYSDGD</sequence>
<feature type="transmembrane region" description="Helical" evidence="6">
    <location>
        <begin position="297"/>
        <end position="315"/>
    </location>
</feature>
<feature type="transmembrane region" description="Helical" evidence="6">
    <location>
        <begin position="214"/>
        <end position="235"/>
    </location>
</feature>
<evidence type="ECO:0000256" key="2">
    <source>
        <dbReference type="ARBA" id="ARBA00022692"/>
    </source>
</evidence>
<dbReference type="STRING" id="1076872.G8ZMH6"/>
<evidence type="ECO:0000256" key="7">
    <source>
        <dbReference type="SAM" id="SignalP"/>
    </source>
</evidence>